<keyword evidence="6" id="KW-0686">Riboflavin biosynthesis</keyword>
<evidence type="ECO:0000313" key="15">
    <source>
        <dbReference type="Proteomes" id="UP000774326"/>
    </source>
</evidence>
<evidence type="ECO:0000313" key="14">
    <source>
        <dbReference type="EMBL" id="KAH3675818.1"/>
    </source>
</evidence>
<dbReference type="OrthoDB" id="5432at2759"/>
<feature type="domain" description="Bacterial bifunctional deaminase-reductase C-terminal" evidence="13">
    <location>
        <begin position="96"/>
        <end position="312"/>
    </location>
</feature>
<dbReference type="PANTHER" id="PTHR38011:SF7">
    <property type="entry name" value="2,5-DIAMINO-6-RIBOSYLAMINO-4(3H)-PYRIMIDINONE 5'-PHOSPHATE REDUCTASE"/>
    <property type="match status" value="1"/>
</dbReference>
<dbReference type="InterPro" id="IPR011549">
    <property type="entry name" value="RibD_C"/>
</dbReference>
<evidence type="ECO:0000256" key="11">
    <source>
        <dbReference type="ARBA" id="ARBA00047550"/>
    </source>
</evidence>
<protein>
    <recommendedName>
        <fullName evidence="5">2,5-diamino-6-ribosylamino-4(3H)-pyrimidinone 5'-phosphate reductase</fullName>
        <ecNumber evidence="4">1.1.1.302</ecNumber>
    </recommendedName>
    <alternativeName>
        <fullName evidence="10">2,5-diamino-6-(5-phospho-D-ribosylamino)pyrimidin-4(3H)-one reductase</fullName>
    </alternativeName>
    <alternativeName>
        <fullName evidence="9">2,5-diamino-6-ribitylamino-4(3H)-pyrimidinone 5'-phosphate synthase</fullName>
    </alternativeName>
</protein>
<evidence type="ECO:0000256" key="8">
    <source>
        <dbReference type="ARBA" id="ARBA00023002"/>
    </source>
</evidence>
<keyword evidence="8" id="KW-0560">Oxidoreductase</keyword>
<evidence type="ECO:0000256" key="12">
    <source>
        <dbReference type="ARBA" id="ARBA00049020"/>
    </source>
</evidence>
<evidence type="ECO:0000256" key="1">
    <source>
        <dbReference type="ARBA" id="ARBA00003555"/>
    </source>
</evidence>
<evidence type="ECO:0000256" key="2">
    <source>
        <dbReference type="ARBA" id="ARBA00005104"/>
    </source>
</evidence>
<dbReference type="InterPro" id="IPR024072">
    <property type="entry name" value="DHFR-like_dom_sf"/>
</dbReference>
<dbReference type="InterPro" id="IPR002734">
    <property type="entry name" value="RibDG_C"/>
</dbReference>
<dbReference type="GO" id="GO:0008703">
    <property type="term" value="F:5-amino-6-(5-phosphoribosylamino)uracil reductase activity"/>
    <property type="evidence" value="ECO:0007669"/>
    <property type="project" value="InterPro"/>
</dbReference>
<dbReference type="SUPFAM" id="SSF53597">
    <property type="entry name" value="Dihydrofolate reductase-like"/>
    <property type="match status" value="1"/>
</dbReference>
<accession>A0A9P8PPC1</accession>
<dbReference type="EC" id="1.1.1.302" evidence="4"/>
<evidence type="ECO:0000256" key="4">
    <source>
        <dbReference type="ARBA" id="ARBA00012851"/>
    </source>
</evidence>
<keyword evidence="15" id="KW-1185">Reference proteome</keyword>
<dbReference type="PANTHER" id="PTHR38011">
    <property type="entry name" value="DIHYDROFOLATE REDUCTASE FAMILY PROTEIN (AFU_ORTHOLOGUE AFUA_8G06820)"/>
    <property type="match status" value="1"/>
</dbReference>
<comment type="catalytic activity">
    <reaction evidence="11">
        <text>2,5-diamino-6-(1-D-ribitylamino)pyrimidin-4(3H)-one 5'-phosphate + NAD(+) = 2,5-diamino-6-(1-D-ribosylamino)pyrimidin-4(3H)-one 5'-phosphate + NADH + H(+)</text>
        <dbReference type="Rhea" id="RHEA:27274"/>
        <dbReference type="ChEBI" id="CHEBI:15378"/>
        <dbReference type="ChEBI" id="CHEBI:57540"/>
        <dbReference type="ChEBI" id="CHEBI:57945"/>
        <dbReference type="ChEBI" id="CHEBI:58890"/>
        <dbReference type="ChEBI" id="CHEBI:59545"/>
        <dbReference type="EC" id="1.1.1.302"/>
    </reaction>
</comment>
<evidence type="ECO:0000256" key="5">
    <source>
        <dbReference type="ARBA" id="ARBA00015035"/>
    </source>
</evidence>
<dbReference type="AlphaFoldDB" id="A0A9P8PPC1"/>
<reference evidence="14" key="1">
    <citation type="journal article" date="2021" name="Open Biol.">
        <title>Shared evolutionary footprints suggest mitochondrial oxidative damage underlies multiple complex I losses in fungi.</title>
        <authorList>
            <person name="Schikora-Tamarit M.A."/>
            <person name="Marcet-Houben M."/>
            <person name="Nosek J."/>
            <person name="Gabaldon T."/>
        </authorList>
    </citation>
    <scope>NUCLEOTIDE SEQUENCE</scope>
    <source>
        <strain evidence="14">CBS2887</strain>
    </source>
</reference>
<comment type="pathway">
    <text evidence="2">Cofactor biosynthesis; riboflavin biosynthesis.</text>
</comment>
<sequence length="320" mass="35570">MDLWLVGTSSHGILTIWRDFDSVGGFREFEILDQFNTVLLEESFSILYHTTKTQKTWGFRSDSLIMSKLMPLPEDIPFFLAPFLPTSSSSLTPKRPFTTLTYAQSLDSRIAASPGQRTSISHLETKTMTHYLRSKHDGILIGSGTVLADDPGLNCRYTENGESHGIRPIILDPSIKWDYKGSKLEQLVQKGEGLPPWIITREVGSDELSEAALERQEYLKKHGGKFLHVISQKDGTLKWSDVLNKLSEEGIRSVMIEGGAKIINDLLANSEELVDSVIITIGPVFLGSQGVQVSPSSEVRMKDVAWWSGIQDSVVCGRLS</sequence>
<evidence type="ECO:0000256" key="10">
    <source>
        <dbReference type="ARBA" id="ARBA00031630"/>
    </source>
</evidence>
<dbReference type="NCBIfam" id="TIGR00227">
    <property type="entry name" value="ribD_Cterm"/>
    <property type="match status" value="1"/>
</dbReference>
<dbReference type="Pfam" id="PF01872">
    <property type="entry name" value="RibD_C"/>
    <property type="match status" value="1"/>
</dbReference>
<proteinExistence type="inferred from homology"/>
<evidence type="ECO:0000256" key="9">
    <source>
        <dbReference type="ARBA" id="ARBA00030073"/>
    </source>
</evidence>
<gene>
    <name evidence="14" type="ORF">WICPIJ_009271</name>
</gene>
<dbReference type="InterPro" id="IPR050765">
    <property type="entry name" value="Riboflavin_Biosynth_HTPR"/>
</dbReference>
<dbReference type="Gene3D" id="3.40.430.10">
    <property type="entry name" value="Dihydrofolate Reductase, subunit A"/>
    <property type="match status" value="1"/>
</dbReference>
<comment type="catalytic activity">
    <reaction evidence="12">
        <text>2,5-diamino-6-(1-D-ribitylamino)pyrimidin-4(3H)-one 5'-phosphate + NADP(+) = 2,5-diamino-6-(1-D-ribosylamino)pyrimidin-4(3H)-one 5'-phosphate + NADPH + H(+)</text>
        <dbReference type="Rhea" id="RHEA:27278"/>
        <dbReference type="ChEBI" id="CHEBI:15378"/>
        <dbReference type="ChEBI" id="CHEBI:57783"/>
        <dbReference type="ChEBI" id="CHEBI:58349"/>
        <dbReference type="ChEBI" id="CHEBI:58890"/>
        <dbReference type="ChEBI" id="CHEBI:59545"/>
        <dbReference type="EC" id="1.1.1.302"/>
    </reaction>
</comment>
<reference evidence="14" key="2">
    <citation type="submission" date="2021-01" db="EMBL/GenBank/DDBJ databases">
        <authorList>
            <person name="Schikora-Tamarit M.A."/>
        </authorList>
    </citation>
    <scope>NUCLEOTIDE SEQUENCE</scope>
    <source>
        <strain evidence="14">CBS2887</strain>
    </source>
</reference>
<dbReference type="GO" id="GO:0050661">
    <property type="term" value="F:NADP binding"/>
    <property type="evidence" value="ECO:0007669"/>
    <property type="project" value="InterPro"/>
</dbReference>
<comment type="function">
    <text evidence="1">Catalyzes an early step in riboflavin biosynthesis, the NADPH-dependent reduction of the ribose side chain of 2,5-diamino-6-ribosylamino-4(3H)-pyrimidinone 5'-phosphate, yielding 2,5-diamino-6-ribitylamino-4(3H)-pyrimidinone 5'-phosphate.</text>
</comment>
<evidence type="ECO:0000256" key="6">
    <source>
        <dbReference type="ARBA" id="ARBA00022619"/>
    </source>
</evidence>
<evidence type="ECO:0000256" key="7">
    <source>
        <dbReference type="ARBA" id="ARBA00022857"/>
    </source>
</evidence>
<dbReference type="EMBL" id="JAEUBG010005348">
    <property type="protein sequence ID" value="KAH3675818.1"/>
    <property type="molecule type" value="Genomic_DNA"/>
</dbReference>
<organism evidence="14 15">
    <name type="scientific">Wickerhamomyces pijperi</name>
    <name type="common">Yeast</name>
    <name type="synonym">Pichia pijperi</name>
    <dbReference type="NCBI Taxonomy" id="599730"/>
    <lineage>
        <taxon>Eukaryota</taxon>
        <taxon>Fungi</taxon>
        <taxon>Dikarya</taxon>
        <taxon>Ascomycota</taxon>
        <taxon>Saccharomycotina</taxon>
        <taxon>Saccharomycetes</taxon>
        <taxon>Phaffomycetales</taxon>
        <taxon>Wickerhamomycetaceae</taxon>
        <taxon>Wickerhamomyces</taxon>
    </lineage>
</organism>
<evidence type="ECO:0000256" key="3">
    <source>
        <dbReference type="ARBA" id="ARBA00009723"/>
    </source>
</evidence>
<name>A0A9P8PPC1_WICPI</name>
<dbReference type="GO" id="GO:0009231">
    <property type="term" value="P:riboflavin biosynthetic process"/>
    <property type="evidence" value="ECO:0007669"/>
    <property type="project" value="UniProtKB-KW"/>
</dbReference>
<comment type="similarity">
    <text evidence="3">Belongs to the HTP reductase family.</text>
</comment>
<dbReference type="Proteomes" id="UP000774326">
    <property type="component" value="Unassembled WGS sequence"/>
</dbReference>
<evidence type="ECO:0000259" key="13">
    <source>
        <dbReference type="Pfam" id="PF01872"/>
    </source>
</evidence>
<comment type="caution">
    <text evidence="14">The sequence shown here is derived from an EMBL/GenBank/DDBJ whole genome shotgun (WGS) entry which is preliminary data.</text>
</comment>
<keyword evidence="7" id="KW-0521">NADP</keyword>